<evidence type="ECO:0000313" key="1">
    <source>
        <dbReference type="EMBL" id="CAE6946840.1"/>
    </source>
</evidence>
<proteinExistence type="predicted"/>
<reference evidence="1" key="1">
    <citation type="submission" date="2021-02" db="EMBL/GenBank/DDBJ databases">
        <authorList>
            <person name="Dougan E. K."/>
            <person name="Rhodes N."/>
            <person name="Thang M."/>
            <person name="Chan C."/>
        </authorList>
    </citation>
    <scope>NUCLEOTIDE SEQUENCE</scope>
</reference>
<name>A0A812H304_9DINO</name>
<dbReference type="AlphaFoldDB" id="A0A812H304"/>
<accession>A0A812H304</accession>
<evidence type="ECO:0000313" key="2">
    <source>
        <dbReference type="Proteomes" id="UP000604046"/>
    </source>
</evidence>
<protein>
    <submittedName>
        <fullName evidence="1">Uncharacterized protein</fullName>
    </submittedName>
</protein>
<sequence>MQCTVHVLRPGISVVAGESRKISEADRESFWRSKGEDSHILQEGVTGLWTVLRSANTWRKTWPELFVSFPAWLRQYCYGTDYDTVGKHAQHTLVACARYFFANGTTKDVRHLFVKDAIHLLRNGRDEIRIEICGALSYCRADLLGRFNYACAAASLEACERRRRGLCRQIAFLALVRFARYDFSLHKLMREKLWELFKSAPELMFDTVGILLLELTVVDAVVALTC</sequence>
<dbReference type="Proteomes" id="UP000604046">
    <property type="component" value="Unassembled WGS sequence"/>
</dbReference>
<keyword evidence="2" id="KW-1185">Reference proteome</keyword>
<dbReference type="EMBL" id="CAJNDS010000079">
    <property type="protein sequence ID" value="CAE6946840.1"/>
    <property type="molecule type" value="Genomic_DNA"/>
</dbReference>
<comment type="caution">
    <text evidence="1">The sequence shown here is derived from an EMBL/GenBank/DDBJ whole genome shotgun (WGS) entry which is preliminary data.</text>
</comment>
<gene>
    <name evidence="1" type="ORF">SNAT2548_LOCUS1428</name>
</gene>
<organism evidence="1 2">
    <name type="scientific">Symbiodinium natans</name>
    <dbReference type="NCBI Taxonomy" id="878477"/>
    <lineage>
        <taxon>Eukaryota</taxon>
        <taxon>Sar</taxon>
        <taxon>Alveolata</taxon>
        <taxon>Dinophyceae</taxon>
        <taxon>Suessiales</taxon>
        <taxon>Symbiodiniaceae</taxon>
        <taxon>Symbiodinium</taxon>
    </lineage>
</organism>